<evidence type="ECO:0000313" key="2">
    <source>
        <dbReference type="Proteomes" id="UP000447876"/>
    </source>
</evidence>
<dbReference type="OrthoDB" id="2614437at2"/>
<accession>A0A7X3CMH3</accession>
<evidence type="ECO:0000313" key="1">
    <source>
        <dbReference type="EMBL" id="MUG44172.1"/>
    </source>
</evidence>
<gene>
    <name evidence="1" type="ORF">GNP95_04050</name>
</gene>
<dbReference type="RefSeq" id="WP_155609576.1">
    <property type="nucleotide sequence ID" value="NZ_WNZW01000001.1"/>
</dbReference>
<organism evidence="1 2">
    <name type="scientific">Paenibacillus woosongensis</name>
    <dbReference type="NCBI Taxonomy" id="307580"/>
    <lineage>
        <taxon>Bacteria</taxon>
        <taxon>Bacillati</taxon>
        <taxon>Bacillota</taxon>
        <taxon>Bacilli</taxon>
        <taxon>Bacillales</taxon>
        <taxon>Paenibacillaceae</taxon>
        <taxon>Paenibacillus</taxon>
    </lineage>
</organism>
<dbReference type="AlphaFoldDB" id="A0A7X3CMH3"/>
<reference evidence="1 2" key="1">
    <citation type="submission" date="2019-11" db="EMBL/GenBank/DDBJ databases">
        <title>Draft genome sequences of five Paenibacillus species of dairy origin.</title>
        <authorList>
            <person name="Olajide A.M."/>
            <person name="Chen S."/>
            <person name="Lapointe G."/>
        </authorList>
    </citation>
    <scope>NUCLEOTIDE SEQUENCE [LARGE SCALE GENOMIC DNA]</scope>
    <source>
        <strain evidence="1 2">12CR55</strain>
    </source>
</reference>
<dbReference type="Proteomes" id="UP000447876">
    <property type="component" value="Unassembled WGS sequence"/>
</dbReference>
<proteinExistence type="predicted"/>
<dbReference type="EMBL" id="WNZW01000001">
    <property type="protein sequence ID" value="MUG44172.1"/>
    <property type="molecule type" value="Genomic_DNA"/>
</dbReference>
<name>A0A7X3CMH3_9BACL</name>
<protein>
    <submittedName>
        <fullName evidence="1">Uncharacterized protein</fullName>
    </submittedName>
</protein>
<sequence length="118" mass="13600">MASIAELAEEIKTDKIKNEDLIVCLEAENLRVVATAMFKLIERNYCNIRIVNRLAELGELLTDSKFIEPWQFGHVAIATLSLLDNEDAKIKFNELFERLSDNDKFLVDNFIKSESYKT</sequence>
<comment type="caution">
    <text evidence="1">The sequence shown here is derived from an EMBL/GenBank/DDBJ whole genome shotgun (WGS) entry which is preliminary data.</text>
</comment>